<keyword evidence="2" id="KW-0964">Secreted</keyword>
<evidence type="ECO:0000256" key="2">
    <source>
        <dbReference type="ARBA" id="ARBA00022525"/>
    </source>
</evidence>
<evidence type="ECO:0000313" key="6">
    <source>
        <dbReference type="Proteomes" id="UP001469553"/>
    </source>
</evidence>
<dbReference type="EMBL" id="JAHRIP010014362">
    <property type="protein sequence ID" value="MEQ2285702.1"/>
    <property type="molecule type" value="Genomic_DNA"/>
</dbReference>
<dbReference type="SUPFAM" id="SSF50242">
    <property type="entry name" value="TIMP-like"/>
    <property type="match status" value="1"/>
</dbReference>
<accession>A0ABV0XW05</accession>
<sequence length="272" mass="31186">FKNRNRNAVISVLDVDLPTGFIFNKADLDTLSTGHSCVISKYDTHTYLSERGSLILYLDKISHIRPEVISFRIHQETKEGILQPAAVKVYEYYDQNPCVKFYNPERNGSLSKLCINGHCVCTEGKCSSQKKDKVNNDERLSKSCYSTVDWVYKVRVEDLTESVSADVYTLRILDVIREGVDSAQGKQRKFLGKKTCKEALDLQTGKTYLIMGSSKDVHIDDQNFSYWYELLEDTWIEYWPSEMECQTETHRHACMGLDDMETLLVTIGCANK</sequence>
<dbReference type="InterPro" id="IPR009048">
    <property type="entry name" value="A-macroglobulin_rcpt-bd"/>
</dbReference>
<dbReference type="InterPro" id="IPR018933">
    <property type="entry name" value="Netrin_module_non-TIMP"/>
</dbReference>
<organism evidence="5 6">
    <name type="scientific">Ameca splendens</name>
    <dbReference type="NCBI Taxonomy" id="208324"/>
    <lineage>
        <taxon>Eukaryota</taxon>
        <taxon>Metazoa</taxon>
        <taxon>Chordata</taxon>
        <taxon>Craniata</taxon>
        <taxon>Vertebrata</taxon>
        <taxon>Euteleostomi</taxon>
        <taxon>Actinopterygii</taxon>
        <taxon>Neopterygii</taxon>
        <taxon>Teleostei</taxon>
        <taxon>Neoteleostei</taxon>
        <taxon>Acanthomorphata</taxon>
        <taxon>Ovalentaria</taxon>
        <taxon>Atherinomorphae</taxon>
        <taxon>Cyprinodontiformes</taxon>
        <taxon>Goodeidae</taxon>
        <taxon>Ameca</taxon>
    </lineage>
</organism>
<reference evidence="5 6" key="1">
    <citation type="submission" date="2021-06" db="EMBL/GenBank/DDBJ databases">
        <authorList>
            <person name="Palmer J.M."/>
        </authorList>
    </citation>
    <scope>NUCLEOTIDE SEQUENCE [LARGE SCALE GENOMIC DNA]</scope>
    <source>
        <strain evidence="5 6">AS_MEX2019</strain>
        <tissue evidence="5">Muscle</tissue>
    </source>
</reference>
<dbReference type="InterPro" id="IPR008993">
    <property type="entry name" value="TIMP-like_OB-fold"/>
</dbReference>
<dbReference type="PROSITE" id="PS50189">
    <property type="entry name" value="NTR"/>
    <property type="match status" value="1"/>
</dbReference>
<dbReference type="SUPFAM" id="SSF49410">
    <property type="entry name" value="Alpha-macroglobulin receptor domain"/>
    <property type="match status" value="1"/>
</dbReference>
<dbReference type="SMART" id="SM01361">
    <property type="entry name" value="A2M_recep"/>
    <property type="match status" value="1"/>
</dbReference>
<feature type="domain" description="NTR" evidence="4">
    <location>
        <begin position="126"/>
        <end position="269"/>
    </location>
</feature>
<comment type="caution">
    <text evidence="5">The sequence shown here is derived from an EMBL/GenBank/DDBJ whole genome shotgun (WGS) entry which is preliminary data.</text>
</comment>
<evidence type="ECO:0000259" key="4">
    <source>
        <dbReference type="PROSITE" id="PS50189"/>
    </source>
</evidence>
<keyword evidence="6" id="KW-1185">Reference proteome</keyword>
<keyword evidence="3" id="KW-1015">Disulfide bond</keyword>
<dbReference type="InterPro" id="IPR036595">
    <property type="entry name" value="A-macroglobulin_rcpt-bd_sf"/>
</dbReference>
<dbReference type="PANTHER" id="PTHR11412">
    <property type="entry name" value="MACROGLOBULIN / COMPLEMENT"/>
    <property type="match status" value="1"/>
</dbReference>
<evidence type="ECO:0000256" key="1">
    <source>
        <dbReference type="ARBA" id="ARBA00004613"/>
    </source>
</evidence>
<dbReference type="Proteomes" id="UP001469553">
    <property type="component" value="Unassembled WGS sequence"/>
</dbReference>
<dbReference type="InterPro" id="IPR001134">
    <property type="entry name" value="Netrin_domain"/>
</dbReference>
<protein>
    <recommendedName>
        <fullName evidence="4">NTR domain-containing protein</fullName>
    </recommendedName>
</protein>
<name>A0ABV0XW05_9TELE</name>
<dbReference type="Pfam" id="PF01759">
    <property type="entry name" value="NTR"/>
    <property type="match status" value="1"/>
</dbReference>
<dbReference type="Gene3D" id="2.40.50.120">
    <property type="match status" value="1"/>
</dbReference>
<dbReference type="Pfam" id="PF07677">
    <property type="entry name" value="A2M_recep"/>
    <property type="match status" value="1"/>
</dbReference>
<dbReference type="PANTHER" id="PTHR11412:SF81">
    <property type="entry name" value="COMPLEMENT C3"/>
    <property type="match status" value="1"/>
</dbReference>
<dbReference type="SMART" id="SM00643">
    <property type="entry name" value="C345C"/>
    <property type="match status" value="1"/>
</dbReference>
<comment type="subcellular location">
    <subcellularLocation>
        <location evidence="1">Secreted</location>
    </subcellularLocation>
</comment>
<dbReference type="InterPro" id="IPR050473">
    <property type="entry name" value="A2M/Complement_sys"/>
</dbReference>
<evidence type="ECO:0000313" key="5">
    <source>
        <dbReference type="EMBL" id="MEQ2285702.1"/>
    </source>
</evidence>
<gene>
    <name evidence="5" type="ORF">AMECASPLE_034650</name>
</gene>
<proteinExistence type="predicted"/>
<dbReference type="Gene3D" id="2.60.40.690">
    <property type="entry name" value="Alpha-macroglobulin, receptor-binding domain"/>
    <property type="match status" value="1"/>
</dbReference>
<evidence type="ECO:0000256" key="3">
    <source>
        <dbReference type="ARBA" id="ARBA00023157"/>
    </source>
</evidence>
<feature type="non-terminal residue" evidence="5">
    <location>
        <position position="1"/>
    </location>
</feature>